<proteinExistence type="predicted"/>
<sequence length="139" mass="14950">MVTIGQVLDSYDCLLARVVLLLDMFHIGNPLQDATYGRGSLPSQRSDPYQRTQTRRRAVQDSSSTRRRRPLDEDRQRHYLQKSADRVDEMDGHGPGGADAVPPRTAARLAAASAAAAAAPHGAGAHHVPPPPLSPLPAS</sequence>
<protein>
    <submittedName>
        <fullName evidence="2">Uncharacterized protein</fullName>
    </submittedName>
</protein>
<comment type="caution">
    <text evidence="2">The sequence shown here is derived from an EMBL/GenBank/DDBJ whole genome shotgun (WGS) entry which is preliminary data.</text>
</comment>
<feature type="compositionally biased region" description="Low complexity" evidence="1">
    <location>
        <begin position="100"/>
        <end position="127"/>
    </location>
</feature>
<reference evidence="2 3" key="1">
    <citation type="journal article" date="2023" name="Hortic Res">
        <title>Pangenome of water caltrop reveals structural variations and asymmetric subgenome divergence after allopolyploidization.</title>
        <authorList>
            <person name="Zhang X."/>
            <person name="Chen Y."/>
            <person name="Wang L."/>
            <person name="Yuan Y."/>
            <person name="Fang M."/>
            <person name="Shi L."/>
            <person name="Lu R."/>
            <person name="Comes H.P."/>
            <person name="Ma Y."/>
            <person name="Chen Y."/>
            <person name="Huang G."/>
            <person name="Zhou Y."/>
            <person name="Zheng Z."/>
            <person name="Qiu Y."/>
        </authorList>
    </citation>
    <scope>NUCLEOTIDE SEQUENCE [LARGE SCALE GENOMIC DNA]</scope>
    <source>
        <strain evidence="2">F231</strain>
    </source>
</reference>
<keyword evidence="3" id="KW-1185">Reference proteome</keyword>
<evidence type="ECO:0000313" key="3">
    <source>
        <dbReference type="Proteomes" id="UP001346149"/>
    </source>
</evidence>
<organism evidence="2 3">
    <name type="scientific">Trapa natans</name>
    <name type="common">Water chestnut</name>
    <dbReference type="NCBI Taxonomy" id="22666"/>
    <lineage>
        <taxon>Eukaryota</taxon>
        <taxon>Viridiplantae</taxon>
        <taxon>Streptophyta</taxon>
        <taxon>Embryophyta</taxon>
        <taxon>Tracheophyta</taxon>
        <taxon>Spermatophyta</taxon>
        <taxon>Magnoliopsida</taxon>
        <taxon>eudicotyledons</taxon>
        <taxon>Gunneridae</taxon>
        <taxon>Pentapetalae</taxon>
        <taxon>rosids</taxon>
        <taxon>malvids</taxon>
        <taxon>Myrtales</taxon>
        <taxon>Lythraceae</taxon>
        <taxon>Trapa</taxon>
    </lineage>
</organism>
<dbReference type="EMBL" id="JAXQNO010000001">
    <property type="protein sequence ID" value="KAK4803532.1"/>
    <property type="molecule type" value="Genomic_DNA"/>
</dbReference>
<dbReference type="Proteomes" id="UP001346149">
    <property type="component" value="Unassembled WGS sequence"/>
</dbReference>
<feature type="compositionally biased region" description="Pro residues" evidence="1">
    <location>
        <begin position="128"/>
        <end position="139"/>
    </location>
</feature>
<accession>A0AAN7ME15</accession>
<gene>
    <name evidence="2" type="ORF">SAY86_003349</name>
</gene>
<name>A0AAN7ME15_TRANT</name>
<feature type="compositionally biased region" description="Basic and acidic residues" evidence="1">
    <location>
        <begin position="70"/>
        <end position="92"/>
    </location>
</feature>
<evidence type="ECO:0000313" key="2">
    <source>
        <dbReference type="EMBL" id="KAK4803532.1"/>
    </source>
</evidence>
<feature type="compositionally biased region" description="Polar residues" evidence="1">
    <location>
        <begin position="41"/>
        <end position="52"/>
    </location>
</feature>
<dbReference type="AlphaFoldDB" id="A0AAN7ME15"/>
<feature type="region of interest" description="Disordered" evidence="1">
    <location>
        <begin position="36"/>
        <end position="139"/>
    </location>
</feature>
<evidence type="ECO:0000256" key="1">
    <source>
        <dbReference type="SAM" id="MobiDB-lite"/>
    </source>
</evidence>